<evidence type="ECO:0000313" key="2">
    <source>
        <dbReference type="Proteomes" id="UP000007374"/>
    </source>
</evidence>
<protein>
    <submittedName>
        <fullName evidence="1">Uncharacterized protein</fullName>
    </submittedName>
</protein>
<dbReference type="AlphaFoldDB" id="K2N363"/>
<dbReference type="PATRIC" id="fig|1231190.3.peg.3039"/>
<sequence>MTIVAERTAIRRIDQNHRRSRVVVHGDTIYLAGQCGDDMTGDAGQQTREALARIDRLLAEAGSDNSRLLSVQIWLSDMADFDAVNAVYDAWVVSGETPARCCGEVKLAVPGARVEIIAVAAA</sequence>
<dbReference type="eggNOG" id="COG0251">
    <property type="taxonomic scope" value="Bacteria"/>
</dbReference>
<dbReference type="InterPro" id="IPR035709">
    <property type="entry name" value="YoaB-like"/>
</dbReference>
<organism evidence="1 2">
    <name type="scientific">Nitratireductor indicus C115</name>
    <dbReference type="NCBI Taxonomy" id="1231190"/>
    <lineage>
        <taxon>Bacteria</taxon>
        <taxon>Pseudomonadati</taxon>
        <taxon>Pseudomonadota</taxon>
        <taxon>Alphaproteobacteria</taxon>
        <taxon>Hyphomicrobiales</taxon>
        <taxon>Phyllobacteriaceae</taxon>
        <taxon>Nitratireductor</taxon>
    </lineage>
</organism>
<proteinExistence type="predicted"/>
<keyword evidence="2" id="KW-1185">Reference proteome</keyword>
<accession>K2N363</accession>
<dbReference type="OrthoDB" id="9803101at2"/>
<dbReference type="Proteomes" id="UP000007374">
    <property type="component" value="Unassembled WGS sequence"/>
</dbReference>
<name>K2N363_9HYPH</name>
<dbReference type="RefSeq" id="WP_009451105.1">
    <property type="nucleotide sequence ID" value="NZ_AMSI01000009.1"/>
</dbReference>
<dbReference type="InterPro" id="IPR035959">
    <property type="entry name" value="RutC-like_sf"/>
</dbReference>
<dbReference type="CDD" id="cd06150">
    <property type="entry name" value="YjgF_YER057c_UK114_like_2"/>
    <property type="match status" value="1"/>
</dbReference>
<dbReference type="InterPro" id="IPR006175">
    <property type="entry name" value="YjgF/YER057c/UK114"/>
</dbReference>
<dbReference type="EMBL" id="AMSI01000009">
    <property type="protein sequence ID" value="EKF41863.1"/>
    <property type="molecule type" value="Genomic_DNA"/>
</dbReference>
<dbReference type="PANTHER" id="PTHR47328:SF1">
    <property type="entry name" value="RUTC FAMILY PROTEIN YOAB"/>
    <property type="match status" value="1"/>
</dbReference>
<evidence type="ECO:0000313" key="1">
    <source>
        <dbReference type="EMBL" id="EKF41863.1"/>
    </source>
</evidence>
<dbReference type="PANTHER" id="PTHR47328">
    <property type="match status" value="1"/>
</dbReference>
<dbReference type="STRING" id="721133.SAMN05216176_10917"/>
<reference evidence="1 2" key="1">
    <citation type="journal article" date="2012" name="J. Bacteriol.">
        <title>Genome Sequence of Nitratireductor indicus Type Strain C115.</title>
        <authorList>
            <person name="Lai Q."/>
            <person name="Li G."/>
            <person name="Yu Z."/>
            <person name="Shao Z."/>
        </authorList>
    </citation>
    <scope>NUCLEOTIDE SEQUENCE [LARGE SCALE GENOMIC DNA]</scope>
    <source>
        <strain evidence="1 2">C115</strain>
    </source>
</reference>
<dbReference type="Gene3D" id="3.30.1330.40">
    <property type="entry name" value="RutC-like"/>
    <property type="match status" value="1"/>
</dbReference>
<dbReference type="Pfam" id="PF01042">
    <property type="entry name" value="Ribonuc_L-PSP"/>
    <property type="match status" value="1"/>
</dbReference>
<comment type="caution">
    <text evidence="1">The sequence shown here is derived from an EMBL/GenBank/DDBJ whole genome shotgun (WGS) entry which is preliminary data.</text>
</comment>
<dbReference type="SUPFAM" id="SSF55298">
    <property type="entry name" value="YjgF-like"/>
    <property type="match status" value="1"/>
</dbReference>
<gene>
    <name evidence="1" type="ORF">NA8A_14639</name>
</gene>